<dbReference type="HAMAP" id="MF_01350">
    <property type="entry name" value="NDH1_NuoH"/>
    <property type="match status" value="1"/>
</dbReference>
<evidence type="ECO:0000313" key="6">
    <source>
        <dbReference type="EMBL" id="SVA56103.1"/>
    </source>
</evidence>
<dbReference type="Pfam" id="PF00146">
    <property type="entry name" value="NADHdh"/>
    <property type="match status" value="1"/>
</dbReference>
<gene>
    <name evidence="6" type="ORF">METZ01_LOCUS108957</name>
</gene>
<evidence type="ECO:0000256" key="1">
    <source>
        <dbReference type="ARBA" id="ARBA00004141"/>
    </source>
</evidence>
<keyword evidence="4 5" id="KW-0472">Membrane</keyword>
<comment type="subcellular location">
    <subcellularLocation>
        <location evidence="1">Membrane</location>
        <topology evidence="1">Multi-pass membrane protein</topology>
    </subcellularLocation>
</comment>
<feature type="transmembrane region" description="Helical" evidence="5">
    <location>
        <begin position="81"/>
        <end position="103"/>
    </location>
</feature>
<dbReference type="GO" id="GO:0016020">
    <property type="term" value="C:membrane"/>
    <property type="evidence" value="ECO:0007669"/>
    <property type="project" value="UniProtKB-SubCell"/>
</dbReference>
<dbReference type="AlphaFoldDB" id="A0A381WVX5"/>
<keyword evidence="2 5" id="KW-0812">Transmembrane</keyword>
<dbReference type="GO" id="GO:0009060">
    <property type="term" value="P:aerobic respiration"/>
    <property type="evidence" value="ECO:0007669"/>
    <property type="project" value="TreeGrafter"/>
</dbReference>
<feature type="transmembrane region" description="Helical" evidence="5">
    <location>
        <begin position="293"/>
        <end position="315"/>
    </location>
</feature>
<feature type="transmembrane region" description="Helical" evidence="5">
    <location>
        <begin position="7"/>
        <end position="29"/>
    </location>
</feature>
<reference evidence="6" key="1">
    <citation type="submission" date="2018-05" db="EMBL/GenBank/DDBJ databases">
        <authorList>
            <person name="Lanie J.A."/>
            <person name="Ng W.-L."/>
            <person name="Kazmierczak K.M."/>
            <person name="Andrzejewski T.M."/>
            <person name="Davidsen T.M."/>
            <person name="Wayne K.J."/>
            <person name="Tettelin H."/>
            <person name="Glass J.I."/>
            <person name="Rusch D."/>
            <person name="Podicherti R."/>
            <person name="Tsui H.-C.T."/>
            <person name="Winkler M.E."/>
        </authorList>
    </citation>
    <scope>NUCLEOTIDE SEQUENCE</scope>
</reference>
<feature type="transmembrane region" description="Helical" evidence="5">
    <location>
        <begin position="336"/>
        <end position="357"/>
    </location>
</feature>
<evidence type="ECO:0000256" key="4">
    <source>
        <dbReference type="ARBA" id="ARBA00023136"/>
    </source>
</evidence>
<dbReference type="InterPro" id="IPR001694">
    <property type="entry name" value="NADH_UbQ_OxRdtase_su1/FPO"/>
</dbReference>
<organism evidence="6">
    <name type="scientific">marine metagenome</name>
    <dbReference type="NCBI Taxonomy" id="408172"/>
    <lineage>
        <taxon>unclassified sequences</taxon>
        <taxon>metagenomes</taxon>
        <taxon>ecological metagenomes</taxon>
    </lineage>
</organism>
<accession>A0A381WVX5</accession>
<dbReference type="EMBL" id="UINC01012908">
    <property type="protein sequence ID" value="SVA56103.1"/>
    <property type="molecule type" value="Genomic_DNA"/>
</dbReference>
<dbReference type="NCBIfam" id="NF004741">
    <property type="entry name" value="PRK06076.1-2"/>
    <property type="match status" value="1"/>
</dbReference>
<evidence type="ECO:0000256" key="5">
    <source>
        <dbReference type="SAM" id="Phobius"/>
    </source>
</evidence>
<feature type="transmembrane region" description="Helical" evidence="5">
    <location>
        <begin position="253"/>
        <end position="273"/>
    </location>
</feature>
<feature type="transmembrane region" description="Helical" evidence="5">
    <location>
        <begin position="123"/>
        <end position="142"/>
    </location>
</feature>
<feature type="transmembrane region" description="Helical" evidence="5">
    <location>
        <begin position="163"/>
        <end position="183"/>
    </location>
</feature>
<evidence type="ECO:0000256" key="2">
    <source>
        <dbReference type="ARBA" id="ARBA00022692"/>
    </source>
</evidence>
<proteinExistence type="inferred from homology"/>
<protein>
    <submittedName>
        <fullName evidence="6">Uncharacterized protein</fullName>
    </submittedName>
</protein>
<feature type="transmembrane region" description="Helical" evidence="5">
    <location>
        <begin position="195"/>
        <end position="216"/>
    </location>
</feature>
<name>A0A381WVX5_9ZZZZ</name>
<keyword evidence="3 5" id="KW-1133">Transmembrane helix</keyword>
<dbReference type="PANTHER" id="PTHR11432">
    <property type="entry name" value="NADH DEHYDROGENASE SUBUNIT 1"/>
    <property type="match status" value="1"/>
</dbReference>
<dbReference type="GO" id="GO:0003954">
    <property type="term" value="F:NADH dehydrogenase activity"/>
    <property type="evidence" value="ECO:0007669"/>
    <property type="project" value="TreeGrafter"/>
</dbReference>
<evidence type="ECO:0000256" key="3">
    <source>
        <dbReference type="ARBA" id="ARBA00022989"/>
    </source>
</evidence>
<dbReference type="PANTHER" id="PTHR11432:SF3">
    <property type="entry name" value="NADH-UBIQUINONE OXIDOREDUCTASE CHAIN 1"/>
    <property type="match status" value="1"/>
</dbReference>
<sequence>MILDLTIVLVKIFFILAITVGFFAPVLTWVERKQSAIMQDRIGANRADILGFTALGLFHAIADALKMFTKEDFVPEGANRVLHTLSPIIAVIPAILTFAVVPFGGVYNLFGKEVSLVISDLDVGLLFVFAIASIATYGYVIAGWSSNNNWSLLGSMRTASQMISYEVTMGLTIVGVLMVYSTMRLTEIGAIQEDFWRWGIFLQPLGFFMFMAASIAENKRIPFDAPEAESELVAGYFTEYSGLKFGMFFMAEFIEMVTIGAIMTILFFGAWHIPFLSTATLLSLFEFLGVTGANIVVMLLHIGVFFAKVVFFIWLQMTIRWTLPRFRYDQIMKLGWKILLPLSLANILVTGIVILALR</sequence>